<organism evidence="1 2">
    <name type="scientific">Populus deltoides</name>
    <name type="common">Eastern poplar</name>
    <name type="synonym">Eastern cottonwood</name>
    <dbReference type="NCBI Taxonomy" id="3696"/>
    <lineage>
        <taxon>Eukaryota</taxon>
        <taxon>Viridiplantae</taxon>
        <taxon>Streptophyta</taxon>
        <taxon>Embryophyta</taxon>
        <taxon>Tracheophyta</taxon>
        <taxon>Spermatophyta</taxon>
        <taxon>Magnoliopsida</taxon>
        <taxon>eudicotyledons</taxon>
        <taxon>Gunneridae</taxon>
        <taxon>Pentapetalae</taxon>
        <taxon>rosids</taxon>
        <taxon>fabids</taxon>
        <taxon>Malpighiales</taxon>
        <taxon>Salicaceae</taxon>
        <taxon>Saliceae</taxon>
        <taxon>Populus</taxon>
    </lineage>
</organism>
<sequence length="133" mass="14173">MSTPAHPQDLLMTYKTIKLLPTVGCEAEAATRYSMDERVVGGVDNNVSVFAYQSGGSCAAVWPIVDNANTGIELQCIGVFCEQWYGPFRNGDHLGGCAIRDSAFASTSALKASEVVGVCQGPVLFPLLILLKM</sequence>
<dbReference type="AlphaFoldDB" id="A0A8T2XY29"/>
<keyword evidence="2" id="KW-1185">Reference proteome</keyword>
<reference evidence="1" key="1">
    <citation type="journal article" date="2021" name="J. Hered.">
        <title>Genome Assembly of Salicaceae Populus deltoides (Eastern Cottonwood) I-69 Based on Nanopore Sequencing and Hi-C Technologies.</title>
        <authorList>
            <person name="Bai S."/>
            <person name="Wu H."/>
            <person name="Zhang J."/>
            <person name="Pan Z."/>
            <person name="Zhao W."/>
            <person name="Li Z."/>
            <person name="Tong C."/>
        </authorList>
    </citation>
    <scope>NUCLEOTIDE SEQUENCE</scope>
    <source>
        <tissue evidence="1">Leaf</tissue>
    </source>
</reference>
<dbReference type="EMBL" id="JACEGQ020000009">
    <property type="protein sequence ID" value="KAH8497732.1"/>
    <property type="molecule type" value="Genomic_DNA"/>
</dbReference>
<evidence type="ECO:0000313" key="2">
    <source>
        <dbReference type="Proteomes" id="UP000807159"/>
    </source>
</evidence>
<gene>
    <name evidence="1" type="ORF">H0E87_016859</name>
</gene>
<accession>A0A8T2XY29</accession>
<name>A0A8T2XY29_POPDE</name>
<proteinExistence type="predicted"/>
<protein>
    <submittedName>
        <fullName evidence="1">Uncharacterized protein</fullName>
    </submittedName>
</protein>
<comment type="caution">
    <text evidence="1">The sequence shown here is derived from an EMBL/GenBank/DDBJ whole genome shotgun (WGS) entry which is preliminary data.</text>
</comment>
<evidence type="ECO:0000313" key="1">
    <source>
        <dbReference type="EMBL" id="KAH8497732.1"/>
    </source>
</evidence>
<dbReference type="Proteomes" id="UP000807159">
    <property type="component" value="Chromosome 9"/>
</dbReference>